<organism evidence="1 2">
    <name type="scientific">Ataeniobius toweri</name>
    <dbReference type="NCBI Taxonomy" id="208326"/>
    <lineage>
        <taxon>Eukaryota</taxon>
        <taxon>Metazoa</taxon>
        <taxon>Chordata</taxon>
        <taxon>Craniata</taxon>
        <taxon>Vertebrata</taxon>
        <taxon>Euteleostomi</taxon>
        <taxon>Actinopterygii</taxon>
        <taxon>Neopterygii</taxon>
        <taxon>Teleostei</taxon>
        <taxon>Neoteleostei</taxon>
        <taxon>Acanthomorphata</taxon>
        <taxon>Ovalentaria</taxon>
        <taxon>Atherinomorphae</taxon>
        <taxon>Cyprinodontiformes</taxon>
        <taxon>Goodeidae</taxon>
        <taxon>Ataeniobius</taxon>
    </lineage>
</organism>
<protein>
    <submittedName>
        <fullName evidence="1">Uncharacterized protein</fullName>
    </submittedName>
</protein>
<reference evidence="1 2" key="1">
    <citation type="submission" date="2021-07" db="EMBL/GenBank/DDBJ databases">
        <authorList>
            <person name="Palmer J.M."/>
        </authorList>
    </citation>
    <scope>NUCLEOTIDE SEQUENCE [LARGE SCALE GENOMIC DNA]</scope>
    <source>
        <strain evidence="1 2">AT_MEX2019</strain>
        <tissue evidence="1">Muscle</tissue>
    </source>
</reference>
<keyword evidence="2" id="KW-1185">Reference proteome</keyword>
<dbReference type="Proteomes" id="UP001345963">
    <property type="component" value="Unassembled WGS sequence"/>
</dbReference>
<accession>A0ABU7CK57</accession>
<sequence length="113" mass="13009">MSCMVPSRTGRPVGKLDLILTDLVKLLSDQLVCLQLRQQPIRNQSLRYLQSVGLECFFLDMEIFPGSEQLFEQQEHSLCGKPKESQQEVEKNLHSAGTRTWLVFLTDSDKFHQ</sequence>
<name>A0ABU7CK57_9TELE</name>
<comment type="caution">
    <text evidence="1">The sequence shown here is derived from an EMBL/GenBank/DDBJ whole genome shotgun (WGS) entry which is preliminary data.</text>
</comment>
<evidence type="ECO:0000313" key="2">
    <source>
        <dbReference type="Proteomes" id="UP001345963"/>
    </source>
</evidence>
<gene>
    <name evidence="1" type="ORF">ATANTOWER_020290</name>
</gene>
<evidence type="ECO:0000313" key="1">
    <source>
        <dbReference type="EMBL" id="MED6262486.1"/>
    </source>
</evidence>
<proteinExistence type="predicted"/>
<dbReference type="EMBL" id="JAHUTI010092805">
    <property type="protein sequence ID" value="MED6262486.1"/>
    <property type="molecule type" value="Genomic_DNA"/>
</dbReference>